<proteinExistence type="predicted"/>
<reference evidence="2 3" key="1">
    <citation type="submission" date="2017-01" db="EMBL/GenBank/DDBJ databases">
        <authorList>
            <person name="Mah S.A."/>
            <person name="Swanson W.J."/>
            <person name="Moy G.W."/>
            <person name="Vacquier V.D."/>
        </authorList>
    </citation>
    <scope>NUCLEOTIDE SEQUENCE [LARGE SCALE GENOMIC DNA]</scope>
    <source>
        <strain evidence="2 3">CGMCC 1.8909</strain>
    </source>
</reference>
<sequence length="175" mass="20098">MAMSDAGHIGDTGCKMVRVFEDMGVSSRPAEKLAEKFETESHLVDYIVNDGKLTDFSGVGDRSASHVRTWFVTEYPEKERERKQHSESYCTEFTTDHGIPEDEKKEPSEPYWAWICPRCSNKNPMYGHPNGFKNRPYACTTCRWVSALDAESIDEWLENCTLQPKNDHQEDGHDE</sequence>
<dbReference type="AlphaFoldDB" id="A0A1N7G235"/>
<keyword evidence="3" id="KW-1185">Reference proteome</keyword>
<evidence type="ECO:0000313" key="3">
    <source>
        <dbReference type="Proteomes" id="UP000185687"/>
    </source>
</evidence>
<dbReference type="EMBL" id="FTNP01000008">
    <property type="protein sequence ID" value="SIS06611.1"/>
    <property type="molecule type" value="Genomic_DNA"/>
</dbReference>
<gene>
    <name evidence="2" type="ORF">SAMN05421809_3680</name>
</gene>
<evidence type="ECO:0000313" key="2">
    <source>
        <dbReference type="EMBL" id="SIS06611.1"/>
    </source>
</evidence>
<name>A0A1N7G235_9EURY</name>
<dbReference type="Proteomes" id="UP000185687">
    <property type="component" value="Unassembled WGS sequence"/>
</dbReference>
<feature type="region of interest" description="Disordered" evidence="1">
    <location>
        <begin position="83"/>
        <end position="105"/>
    </location>
</feature>
<protein>
    <submittedName>
        <fullName evidence="2">Uncharacterized protein</fullName>
    </submittedName>
</protein>
<evidence type="ECO:0000256" key="1">
    <source>
        <dbReference type="SAM" id="MobiDB-lite"/>
    </source>
</evidence>
<organism evidence="2 3">
    <name type="scientific">Natronorubrum daqingense</name>
    <dbReference type="NCBI Taxonomy" id="588898"/>
    <lineage>
        <taxon>Archaea</taxon>
        <taxon>Methanobacteriati</taxon>
        <taxon>Methanobacteriota</taxon>
        <taxon>Stenosarchaea group</taxon>
        <taxon>Halobacteria</taxon>
        <taxon>Halobacteriales</taxon>
        <taxon>Natrialbaceae</taxon>
        <taxon>Natronorubrum</taxon>
    </lineage>
</organism>
<accession>A0A1N7G235</accession>
<feature type="compositionally biased region" description="Basic and acidic residues" evidence="1">
    <location>
        <begin position="94"/>
        <end position="105"/>
    </location>
</feature>